<name>A0A0D2B191_9EURO</name>
<dbReference type="EMBL" id="KN847498">
    <property type="protein sequence ID" value="KIW12430.1"/>
    <property type="molecule type" value="Genomic_DNA"/>
</dbReference>
<feature type="region of interest" description="Disordered" evidence="1">
    <location>
        <begin position="1"/>
        <end position="26"/>
    </location>
</feature>
<dbReference type="GeneID" id="27336790"/>
<accession>A0A0D2B191</accession>
<dbReference type="RefSeq" id="XP_016232646.1">
    <property type="nucleotide sequence ID" value="XM_016384023.1"/>
</dbReference>
<organism evidence="2 3">
    <name type="scientific">Exophiala spinifera</name>
    <dbReference type="NCBI Taxonomy" id="91928"/>
    <lineage>
        <taxon>Eukaryota</taxon>
        <taxon>Fungi</taxon>
        <taxon>Dikarya</taxon>
        <taxon>Ascomycota</taxon>
        <taxon>Pezizomycotina</taxon>
        <taxon>Eurotiomycetes</taxon>
        <taxon>Chaetothyriomycetidae</taxon>
        <taxon>Chaetothyriales</taxon>
        <taxon>Herpotrichiellaceae</taxon>
        <taxon>Exophiala</taxon>
    </lineage>
</organism>
<keyword evidence="3" id="KW-1185">Reference proteome</keyword>
<gene>
    <name evidence="2" type="ORF">PV08_09707</name>
</gene>
<dbReference type="AlphaFoldDB" id="A0A0D2B191"/>
<evidence type="ECO:0000313" key="3">
    <source>
        <dbReference type="Proteomes" id="UP000053328"/>
    </source>
</evidence>
<dbReference type="VEuPathDB" id="FungiDB:PV08_09707"/>
<sequence>MARSSRSKGETGAARLVQTSSYRKGHAVSRPIDQVKLSLVVAVSAGGSGKGFMQGGKGNESTRMSIAIDLLFPVRFDQANGRTQYVGLVSLAWWSR</sequence>
<proteinExistence type="predicted"/>
<evidence type="ECO:0000313" key="2">
    <source>
        <dbReference type="EMBL" id="KIW12430.1"/>
    </source>
</evidence>
<protein>
    <submittedName>
        <fullName evidence="2">Uncharacterized protein</fullName>
    </submittedName>
</protein>
<dbReference type="HOGENOM" id="CLU_2359765_0_0_1"/>
<reference evidence="2 3" key="1">
    <citation type="submission" date="2015-01" db="EMBL/GenBank/DDBJ databases">
        <title>The Genome Sequence of Exophiala spinifera CBS89968.</title>
        <authorList>
            <consortium name="The Broad Institute Genomics Platform"/>
            <person name="Cuomo C."/>
            <person name="de Hoog S."/>
            <person name="Gorbushina A."/>
            <person name="Stielow B."/>
            <person name="Teixiera M."/>
            <person name="Abouelleil A."/>
            <person name="Chapman S.B."/>
            <person name="Priest M."/>
            <person name="Young S.K."/>
            <person name="Wortman J."/>
            <person name="Nusbaum C."/>
            <person name="Birren B."/>
        </authorList>
    </citation>
    <scope>NUCLEOTIDE SEQUENCE [LARGE SCALE GENOMIC DNA]</scope>
    <source>
        <strain evidence="2 3">CBS 89968</strain>
    </source>
</reference>
<dbReference type="Proteomes" id="UP000053328">
    <property type="component" value="Unassembled WGS sequence"/>
</dbReference>
<evidence type="ECO:0000256" key="1">
    <source>
        <dbReference type="SAM" id="MobiDB-lite"/>
    </source>
</evidence>